<dbReference type="OrthoDB" id="8963661at2"/>
<dbReference type="HOGENOM" id="CLU_062389_0_0_4"/>
<accession>A0A0C6P423</accession>
<dbReference type="Pfam" id="PF10671">
    <property type="entry name" value="TcpQ"/>
    <property type="match status" value="1"/>
</dbReference>
<evidence type="ECO:0000256" key="4">
    <source>
        <dbReference type="SAM" id="SignalP"/>
    </source>
</evidence>
<keyword evidence="2 4" id="KW-0732">Signal</keyword>
<dbReference type="AlphaFoldDB" id="A0A0C6P423"/>
<dbReference type="Gene3D" id="3.55.50.70">
    <property type="match status" value="1"/>
</dbReference>
<evidence type="ECO:0000256" key="2">
    <source>
        <dbReference type="ARBA" id="ARBA00022729"/>
    </source>
</evidence>
<evidence type="ECO:0000259" key="5">
    <source>
        <dbReference type="Pfam" id="PF10671"/>
    </source>
</evidence>
<dbReference type="Pfam" id="PF03524">
    <property type="entry name" value="CagX"/>
    <property type="match status" value="1"/>
</dbReference>
<name>A0A0C6P423_BORBO</name>
<sequence length="250" mass="26722">MVRSLFVVCLPAIMVQACAGPGPDAWAEAPAGQYRFDWRLSGDPAVAPLQVFDDSRRIWLQFAPGQPVPAIFAHGAGGERPVPYVRRDPYIVVDGAWRALSLRGGRYVARIQRAGAPTRAGEPAARAEASAPPAAPASEVPAAATAEAPPPAPRFQAAPPDQTLRAVLARWARAAGWTFEPEHWTLDVDIPLAGRAELPGDFKAAVRALLATTELSERPAQPCFYANRVLRVVPLAQACDRTRATVPGLT</sequence>
<dbReference type="Proteomes" id="UP000007564">
    <property type="component" value="Chromosome"/>
</dbReference>
<dbReference type="RefSeq" id="WP_015063955.1">
    <property type="nucleotide sequence ID" value="NC_019382.1"/>
</dbReference>
<feature type="region of interest" description="Disordered" evidence="3">
    <location>
        <begin position="118"/>
        <end position="158"/>
    </location>
</feature>
<evidence type="ECO:0000313" key="7">
    <source>
        <dbReference type="Proteomes" id="UP000007564"/>
    </source>
</evidence>
<evidence type="ECO:0000256" key="3">
    <source>
        <dbReference type="SAM" id="MobiDB-lite"/>
    </source>
</evidence>
<dbReference type="InterPro" id="IPR038161">
    <property type="entry name" value="VirB9/CagX/TrbG_C_sf"/>
</dbReference>
<dbReference type="CDD" id="cd06911">
    <property type="entry name" value="VirB9_CagX_TrbG"/>
    <property type="match status" value="1"/>
</dbReference>
<organism evidence="6 7">
    <name type="scientific">Bordetella bronchiseptica 253</name>
    <dbReference type="NCBI Taxonomy" id="568707"/>
    <lineage>
        <taxon>Bacteria</taxon>
        <taxon>Pseudomonadati</taxon>
        <taxon>Pseudomonadota</taxon>
        <taxon>Betaproteobacteria</taxon>
        <taxon>Burkholderiales</taxon>
        <taxon>Alcaligenaceae</taxon>
        <taxon>Bordetella</taxon>
    </lineage>
</organism>
<proteinExistence type="inferred from homology"/>
<evidence type="ECO:0000313" key="6">
    <source>
        <dbReference type="EMBL" id="CCJ52919.1"/>
    </source>
</evidence>
<reference evidence="6 7" key="1">
    <citation type="journal article" date="2012" name="BMC Genomics">
        <title>Comparative genomics of the classical Bordetella subspecies: the evolution and exchange of virulence-associated diversity amongst closely related pathogens.</title>
        <authorList>
            <person name="Park J."/>
            <person name="Zhang Y."/>
            <person name="Buboltz A.M."/>
            <person name="Zhang X."/>
            <person name="Schuster S.C."/>
            <person name="Ahuja U."/>
            <person name="Liu M."/>
            <person name="Miller J.F."/>
            <person name="Sebaihia M."/>
            <person name="Bentley S.D."/>
            <person name="Parkhill J."/>
            <person name="Harvill E.T."/>
        </authorList>
    </citation>
    <scope>NUCLEOTIDE SEQUENCE [LARGE SCALE GENOMIC DNA]</scope>
    <source>
        <strain evidence="6 7">253</strain>
    </source>
</reference>
<gene>
    <name evidence="6" type="ORF">BN112_1001</name>
</gene>
<dbReference type="EMBL" id="HE965806">
    <property type="protein sequence ID" value="CCJ52919.1"/>
    <property type="molecule type" value="Genomic_DNA"/>
</dbReference>
<dbReference type="Gene3D" id="2.60.40.2500">
    <property type="match status" value="1"/>
</dbReference>
<dbReference type="InterPro" id="IPR010258">
    <property type="entry name" value="Conjugal_tfr_TrbG/VirB9/CagX"/>
</dbReference>
<feature type="chain" id="PRO_5002197498" evidence="4">
    <location>
        <begin position="20"/>
        <end position="250"/>
    </location>
</feature>
<dbReference type="KEGG" id="bbh:BN112_1001"/>
<comment type="similarity">
    <text evidence="1">Belongs to the TrbG/VirB9 family.</text>
</comment>
<feature type="compositionally biased region" description="Low complexity" evidence="3">
    <location>
        <begin position="118"/>
        <end position="147"/>
    </location>
</feature>
<dbReference type="InterPro" id="IPR033645">
    <property type="entry name" value="VirB9/CagX/TrbG_C"/>
</dbReference>
<dbReference type="InterPro" id="IPR018927">
    <property type="entry name" value="Pilus_synth_Q_C"/>
</dbReference>
<feature type="signal peptide" evidence="4">
    <location>
        <begin position="1"/>
        <end position="19"/>
    </location>
</feature>
<keyword evidence="6" id="KW-0449">Lipoprotein</keyword>
<dbReference type="PROSITE" id="PS51257">
    <property type="entry name" value="PROKAR_LIPOPROTEIN"/>
    <property type="match status" value="1"/>
</dbReference>
<feature type="domain" description="Toxin co-regulated pilus biosynthesis protein Q C-terminal" evidence="5">
    <location>
        <begin position="154"/>
        <end position="234"/>
    </location>
</feature>
<evidence type="ECO:0000256" key="1">
    <source>
        <dbReference type="ARBA" id="ARBA00006135"/>
    </source>
</evidence>
<protein>
    <submittedName>
        <fullName evidence="6">Putative lipoprotein</fullName>
    </submittedName>
</protein>